<dbReference type="InterPro" id="IPR021327">
    <property type="entry name" value="DUF2934"/>
</dbReference>
<protein>
    <recommendedName>
        <fullName evidence="3">DUF2934 domain-containing protein</fullName>
    </recommendedName>
</protein>
<proteinExistence type="predicted"/>
<dbReference type="RefSeq" id="WP_099515148.1">
    <property type="nucleotide sequence ID" value="NZ_CP016619.1"/>
</dbReference>
<evidence type="ECO:0000256" key="1">
    <source>
        <dbReference type="SAM" id="MobiDB-lite"/>
    </source>
</evidence>
<name>A0A1B2EW99_9HYPH</name>
<feature type="region of interest" description="Disordered" evidence="1">
    <location>
        <begin position="22"/>
        <end position="73"/>
    </location>
</feature>
<evidence type="ECO:0000313" key="2">
    <source>
        <dbReference type="EMBL" id="ANY84224.1"/>
    </source>
</evidence>
<geneLocation type="plasmid" evidence="2">
    <name>unnamed2</name>
</geneLocation>
<accession>A0A1B2EW99</accession>
<dbReference type="OrthoDB" id="9811127at2"/>
<dbReference type="AlphaFoldDB" id="A0A1B2EW99"/>
<evidence type="ECO:0008006" key="3">
    <source>
        <dbReference type="Google" id="ProtNLM"/>
    </source>
</evidence>
<organism evidence="2">
    <name type="scientific">Microvirga ossetica</name>
    <dbReference type="NCBI Taxonomy" id="1882682"/>
    <lineage>
        <taxon>Bacteria</taxon>
        <taxon>Pseudomonadati</taxon>
        <taxon>Pseudomonadota</taxon>
        <taxon>Alphaproteobacteria</taxon>
        <taxon>Hyphomicrobiales</taxon>
        <taxon>Methylobacteriaceae</taxon>
        <taxon>Microvirga</taxon>
    </lineage>
</organism>
<feature type="compositionally biased region" description="Low complexity" evidence="1">
    <location>
        <begin position="51"/>
        <end position="65"/>
    </location>
</feature>
<dbReference type="KEGG" id="moc:BB934_38995"/>
<dbReference type="EMBL" id="CP016619">
    <property type="protein sequence ID" value="ANY84224.1"/>
    <property type="molecule type" value="Genomic_DNA"/>
</dbReference>
<sequence length="73" mass="8054">MEQHADETQDRVRQRAYELWEQHGSREGHEAEFWHQAERELRGEASSSDTSRGVSANAASARSGSGSDGPGKV</sequence>
<feature type="compositionally biased region" description="Basic and acidic residues" evidence="1">
    <location>
        <begin position="22"/>
        <end position="43"/>
    </location>
</feature>
<reference evidence="2" key="1">
    <citation type="submission" date="2016-07" db="EMBL/GenBank/DDBJ databases">
        <title>Microvirga ossetica sp. nov. a new species of rhizobia isolated from root nodules of the legume species Vicia alpestris Steven originated from North Ossetia region in the Caucasus.</title>
        <authorList>
            <person name="Safronova V.I."/>
            <person name="Kuznetsova I.G."/>
            <person name="Sazanova A.L."/>
            <person name="Belimov A."/>
            <person name="Andronov E."/>
            <person name="Osledkin Y.S."/>
            <person name="Onishchuk O.P."/>
            <person name="Kurchak O.N."/>
            <person name="Shaposhnikov A.I."/>
            <person name="Willems A."/>
            <person name="Tikhonovich I.A."/>
        </authorList>
    </citation>
    <scope>NUCLEOTIDE SEQUENCE [LARGE SCALE GENOMIC DNA]</scope>
    <source>
        <strain evidence="2">V5/3M</strain>
        <plasmid evidence="2">unnamed2</plasmid>
    </source>
</reference>
<dbReference type="Pfam" id="PF11154">
    <property type="entry name" value="DUF2934"/>
    <property type="match status" value="1"/>
</dbReference>
<keyword evidence="2" id="KW-0614">Plasmid</keyword>
<gene>
    <name evidence="2" type="ORF">BB934_38995</name>
</gene>